<keyword evidence="4" id="KW-0472">Membrane</keyword>
<dbReference type="Proteomes" id="UP001432322">
    <property type="component" value="Unassembled WGS sequence"/>
</dbReference>
<evidence type="ECO:0000313" key="8">
    <source>
        <dbReference type="Proteomes" id="UP001432322"/>
    </source>
</evidence>
<evidence type="ECO:0000256" key="1">
    <source>
        <dbReference type="ARBA" id="ARBA00004370"/>
    </source>
</evidence>
<evidence type="ECO:0000256" key="4">
    <source>
        <dbReference type="ARBA" id="ARBA00023136"/>
    </source>
</evidence>
<dbReference type="InterPro" id="IPR000626">
    <property type="entry name" value="Ubiquitin-like_dom"/>
</dbReference>
<comment type="subcellular location">
    <subcellularLocation>
        <location evidence="1">Membrane</location>
    </subcellularLocation>
</comment>
<evidence type="ECO:0000313" key="7">
    <source>
        <dbReference type="EMBL" id="GMT28124.1"/>
    </source>
</evidence>
<keyword evidence="5" id="KW-0834">Unfolded protein response</keyword>
<keyword evidence="8" id="KW-1185">Reference proteome</keyword>
<dbReference type="PANTHER" id="PTHR12943:SF27">
    <property type="entry name" value="HOMOCYSTEINE-INDUCED ENDOPLASMIC RETICULUM PROTEIN, ISOFORM A"/>
    <property type="match status" value="1"/>
</dbReference>
<evidence type="ECO:0000256" key="2">
    <source>
        <dbReference type="ARBA" id="ARBA00022692"/>
    </source>
</evidence>
<dbReference type="AlphaFoldDB" id="A0AAV5WBM7"/>
<evidence type="ECO:0000259" key="6">
    <source>
        <dbReference type="PROSITE" id="PS50053"/>
    </source>
</evidence>
<dbReference type="Gene3D" id="3.10.20.90">
    <property type="entry name" value="Phosphatidylinositol 3-kinase Catalytic Subunit, Chain A, domain 1"/>
    <property type="match status" value="1"/>
</dbReference>
<comment type="caution">
    <text evidence="7">The sequence shown here is derived from an EMBL/GenBank/DDBJ whole genome shotgun (WGS) entry which is preliminary data.</text>
</comment>
<dbReference type="InterPro" id="IPR029071">
    <property type="entry name" value="Ubiquitin-like_domsf"/>
</dbReference>
<sequence length="101" mass="11140">CQCVRNVMHRGYGLSGCSWSIMADNTDAVDITVRYAFQSVVEDIKVSCSTSWTVLQFNEHLQVAVPSKPEISSQRLIFSGSILRDEKTIDNVLGATQEGSI</sequence>
<dbReference type="Pfam" id="PF00240">
    <property type="entry name" value="ubiquitin"/>
    <property type="match status" value="1"/>
</dbReference>
<gene>
    <name evidence="7" type="ORF">PFISCL1PPCAC_19421</name>
</gene>
<keyword evidence="2" id="KW-0812">Transmembrane</keyword>
<reference evidence="7" key="1">
    <citation type="submission" date="2023-10" db="EMBL/GenBank/DDBJ databases">
        <title>Genome assembly of Pristionchus species.</title>
        <authorList>
            <person name="Yoshida K."/>
            <person name="Sommer R.J."/>
        </authorList>
    </citation>
    <scope>NUCLEOTIDE SEQUENCE</scope>
    <source>
        <strain evidence="7">RS5133</strain>
    </source>
</reference>
<dbReference type="PANTHER" id="PTHR12943">
    <property type="entry name" value="HOMOCYSTEINE-RESPONSIVE ENDOPLASMIC RETICULUM-RESIDENT UNIQUITIN-LIKE DOMAIN HERPUD PROTEIN FAMILY MEMBER"/>
    <property type="match status" value="1"/>
</dbReference>
<feature type="domain" description="Ubiquitin-like" evidence="6">
    <location>
        <begin position="29"/>
        <end position="91"/>
    </location>
</feature>
<dbReference type="GO" id="GO:0016020">
    <property type="term" value="C:membrane"/>
    <property type="evidence" value="ECO:0007669"/>
    <property type="project" value="UniProtKB-SubCell"/>
</dbReference>
<protein>
    <recommendedName>
        <fullName evidence="6">Ubiquitin-like domain-containing protein</fullName>
    </recommendedName>
</protein>
<dbReference type="SUPFAM" id="SSF54236">
    <property type="entry name" value="Ubiquitin-like"/>
    <property type="match status" value="1"/>
</dbReference>
<keyword evidence="3" id="KW-1133">Transmembrane helix</keyword>
<dbReference type="EMBL" id="BTSY01000005">
    <property type="protein sequence ID" value="GMT28124.1"/>
    <property type="molecule type" value="Genomic_DNA"/>
</dbReference>
<proteinExistence type="predicted"/>
<dbReference type="InterPro" id="IPR039751">
    <property type="entry name" value="HERPUD1/2"/>
</dbReference>
<dbReference type="PROSITE" id="PS50053">
    <property type="entry name" value="UBIQUITIN_2"/>
    <property type="match status" value="1"/>
</dbReference>
<evidence type="ECO:0000256" key="3">
    <source>
        <dbReference type="ARBA" id="ARBA00022989"/>
    </source>
</evidence>
<organism evidence="7 8">
    <name type="scientific">Pristionchus fissidentatus</name>
    <dbReference type="NCBI Taxonomy" id="1538716"/>
    <lineage>
        <taxon>Eukaryota</taxon>
        <taxon>Metazoa</taxon>
        <taxon>Ecdysozoa</taxon>
        <taxon>Nematoda</taxon>
        <taxon>Chromadorea</taxon>
        <taxon>Rhabditida</taxon>
        <taxon>Rhabditina</taxon>
        <taxon>Diplogasteromorpha</taxon>
        <taxon>Diplogasteroidea</taxon>
        <taxon>Neodiplogasteridae</taxon>
        <taxon>Pristionchus</taxon>
    </lineage>
</organism>
<evidence type="ECO:0000256" key="5">
    <source>
        <dbReference type="ARBA" id="ARBA00023230"/>
    </source>
</evidence>
<feature type="non-terminal residue" evidence="7">
    <location>
        <position position="101"/>
    </location>
</feature>
<accession>A0AAV5WBM7</accession>
<feature type="non-terminal residue" evidence="7">
    <location>
        <position position="1"/>
    </location>
</feature>
<dbReference type="GO" id="GO:0030968">
    <property type="term" value="P:endoplasmic reticulum unfolded protein response"/>
    <property type="evidence" value="ECO:0007669"/>
    <property type="project" value="TreeGrafter"/>
</dbReference>
<name>A0AAV5WBM7_9BILA</name>